<name>A0A3B5LDC0_9TELE</name>
<dbReference type="Ensembl" id="ENSXCOT00000008944.1">
    <property type="protein sequence ID" value="ENSXCOP00000008837.1"/>
    <property type="gene ID" value="ENSXCOG00000006739.1"/>
</dbReference>
<evidence type="ECO:0000313" key="2">
    <source>
        <dbReference type="Proteomes" id="UP000261380"/>
    </source>
</evidence>
<reference evidence="1" key="1">
    <citation type="submission" date="2025-08" db="UniProtKB">
        <authorList>
            <consortium name="Ensembl"/>
        </authorList>
    </citation>
    <scope>IDENTIFICATION</scope>
</reference>
<dbReference type="GeneTree" id="ENSGT01140000283022"/>
<keyword evidence="2" id="KW-1185">Reference proteome</keyword>
<protein>
    <submittedName>
        <fullName evidence="1">Uncharacterized protein</fullName>
    </submittedName>
</protein>
<organism evidence="1 2">
    <name type="scientific">Xiphophorus couchianus</name>
    <name type="common">Monterrey platyfish</name>
    <dbReference type="NCBI Taxonomy" id="32473"/>
    <lineage>
        <taxon>Eukaryota</taxon>
        <taxon>Metazoa</taxon>
        <taxon>Chordata</taxon>
        <taxon>Craniata</taxon>
        <taxon>Vertebrata</taxon>
        <taxon>Euteleostomi</taxon>
        <taxon>Actinopterygii</taxon>
        <taxon>Neopterygii</taxon>
        <taxon>Teleostei</taxon>
        <taxon>Neoteleostei</taxon>
        <taxon>Acanthomorphata</taxon>
        <taxon>Ovalentaria</taxon>
        <taxon>Atherinomorphae</taxon>
        <taxon>Cyprinodontiformes</taxon>
        <taxon>Poeciliidae</taxon>
        <taxon>Poeciliinae</taxon>
        <taxon>Xiphophorus</taxon>
    </lineage>
</organism>
<sequence>MRAGTRTARSKVSSLALRKQKHVYYQSERRVDAELERDFNELQMTKFGRLVDLETLQMMTGSRKLEELKQEKLHLESIQAKDVQEWEASSPETEPSLCHLGTETAKTSSANVCSRKVAGSVLNVWFVFLQGRQQFQDHRRRMDQDAIWQYQELIVRQTQQVDAMWSDINLLSTSGGNVLPNNCLLLPPTTLLPTPIADQTEINKNIPAEGAGLL</sequence>
<dbReference type="Proteomes" id="UP000261380">
    <property type="component" value="Unplaced"/>
</dbReference>
<dbReference type="STRING" id="32473.ENSXCOP00000008837"/>
<proteinExistence type="predicted"/>
<accession>A0A3B5LDC0</accession>
<reference evidence="1" key="2">
    <citation type="submission" date="2025-09" db="UniProtKB">
        <authorList>
            <consortium name="Ensembl"/>
        </authorList>
    </citation>
    <scope>IDENTIFICATION</scope>
</reference>
<evidence type="ECO:0000313" key="1">
    <source>
        <dbReference type="Ensembl" id="ENSXCOP00000008837.1"/>
    </source>
</evidence>
<dbReference type="AlphaFoldDB" id="A0A3B5LDC0"/>